<gene>
    <name evidence="1" type="ORF">J5X75_37540</name>
</gene>
<dbReference type="EMBL" id="JAGFNS010000036">
    <property type="protein sequence ID" value="MBO3743217.1"/>
    <property type="molecule type" value="Genomic_DNA"/>
</dbReference>
<sequence>MPSDPLDLDWSAVSHAFGPATDVPGLLRALRSPEEQRRTGAIREFRAKVLHQGSLYSAGVAAVPYLIELLADANAPDRTLGHELLAAIMPEEELGRLSGVRPHRHGPRLHELAEQRSDAYLARLEDEPHGEYGRPEIDPVHRQAYEAIRAGVPTYLRLLDDADRDARGLSAHLLSFFPESAPRVVPAIIARLAVEPDGAVGSLLCLAAGMIGDPGDARLVAAVTRWRDQPHRITRWTVLMGLVRLVEIPDADMLEQLCDCLFHGPAELYGWTFHHENLSLAAYLALGDLPARSLPGLATMLLDRLAAGGDDASRFHYAMQLLLGLVFPDGPLPDGAAPSDLSAQQYAAAHAVLRSGLTENVFTSRQLRECNLPGDEDTLRGWCTAPPVAAEIG</sequence>
<evidence type="ECO:0000313" key="1">
    <source>
        <dbReference type="EMBL" id="MBO3743217.1"/>
    </source>
</evidence>
<dbReference type="SUPFAM" id="SSF48371">
    <property type="entry name" value="ARM repeat"/>
    <property type="match status" value="1"/>
</dbReference>
<comment type="caution">
    <text evidence="1">The sequence shown here is derived from an EMBL/GenBank/DDBJ whole genome shotgun (WGS) entry which is preliminary data.</text>
</comment>
<protein>
    <recommendedName>
        <fullName evidence="3">HEAT repeat domain-containing protein</fullName>
    </recommendedName>
</protein>
<accession>A0ABS3UXC5</accession>
<dbReference type="InterPro" id="IPR016024">
    <property type="entry name" value="ARM-type_fold"/>
</dbReference>
<evidence type="ECO:0000313" key="2">
    <source>
        <dbReference type="Proteomes" id="UP000679690"/>
    </source>
</evidence>
<dbReference type="Proteomes" id="UP000679690">
    <property type="component" value="Unassembled WGS sequence"/>
</dbReference>
<reference evidence="1 2" key="1">
    <citation type="submission" date="2021-03" db="EMBL/GenBank/DDBJ databases">
        <title>Actinoplanes flavus sp. nov., a novel actinomycete isolated from Coconut Palm rhizosphere soil.</title>
        <authorList>
            <person name="Luo X."/>
        </authorList>
    </citation>
    <scope>NUCLEOTIDE SEQUENCE [LARGE SCALE GENOMIC DNA]</scope>
    <source>
        <strain evidence="1 2">NEAU-H7</strain>
    </source>
</reference>
<evidence type="ECO:0008006" key="3">
    <source>
        <dbReference type="Google" id="ProtNLM"/>
    </source>
</evidence>
<name>A0ABS3UXC5_9ACTN</name>
<dbReference type="RefSeq" id="WP_208472420.1">
    <property type="nucleotide sequence ID" value="NZ_JAGFNS010000036.1"/>
</dbReference>
<dbReference type="Gene3D" id="1.25.10.10">
    <property type="entry name" value="Leucine-rich Repeat Variant"/>
    <property type="match status" value="1"/>
</dbReference>
<organism evidence="1 2">
    <name type="scientific">Actinoplanes flavus</name>
    <dbReference type="NCBI Taxonomy" id="2820290"/>
    <lineage>
        <taxon>Bacteria</taxon>
        <taxon>Bacillati</taxon>
        <taxon>Actinomycetota</taxon>
        <taxon>Actinomycetes</taxon>
        <taxon>Micromonosporales</taxon>
        <taxon>Micromonosporaceae</taxon>
        <taxon>Actinoplanes</taxon>
    </lineage>
</organism>
<proteinExistence type="predicted"/>
<dbReference type="InterPro" id="IPR011989">
    <property type="entry name" value="ARM-like"/>
</dbReference>
<keyword evidence="2" id="KW-1185">Reference proteome</keyword>